<evidence type="ECO:0000313" key="2">
    <source>
        <dbReference type="EMBL" id="TEB26958.1"/>
    </source>
</evidence>
<dbReference type="EMBL" id="QPFP01000044">
    <property type="protein sequence ID" value="TEB26958.1"/>
    <property type="molecule type" value="Genomic_DNA"/>
</dbReference>
<feature type="compositionally biased region" description="Polar residues" evidence="1">
    <location>
        <begin position="265"/>
        <end position="278"/>
    </location>
</feature>
<feature type="region of interest" description="Disordered" evidence="1">
    <location>
        <begin position="143"/>
        <end position="453"/>
    </location>
</feature>
<evidence type="ECO:0000256" key="1">
    <source>
        <dbReference type="SAM" id="MobiDB-lite"/>
    </source>
</evidence>
<dbReference type="AlphaFoldDB" id="A0A4Y7SZ93"/>
<reference evidence="2 3" key="1">
    <citation type="journal article" date="2019" name="Nat. Ecol. Evol.">
        <title>Megaphylogeny resolves global patterns of mushroom evolution.</title>
        <authorList>
            <person name="Varga T."/>
            <person name="Krizsan K."/>
            <person name="Foldi C."/>
            <person name="Dima B."/>
            <person name="Sanchez-Garcia M."/>
            <person name="Sanchez-Ramirez S."/>
            <person name="Szollosi G.J."/>
            <person name="Szarkandi J.G."/>
            <person name="Papp V."/>
            <person name="Albert L."/>
            <person name="Andreopoulos W."/>
            <person name="Angelini C."/>
            <person name="Antonin V."/>
            <person name="Barry K.W."/>
            <person name="Bougher N.L."/>
            <person name="Buchanan P."/>
            <person name="Buyck B."/>
            <person name="Bense V."/>
            <person name="Catcheside P."/>
            <person name="Chovatia M."/>
            <person name="Cooper J."/>
            <person name="Damon W."/>
            <person name="Desjardin D."/>
            <person name="Finy P."/>
            <person name="Geml J."/>
            <person name="Haridas S."/>
            <person name="Hughes K."/>
            <person name="Justo A."/>
            <person name="Karasinski D."/>
            <person name="Kautmanova I."/>
            <person name="Kiss B."/>
            <person name="Kocsube S."/>
            <person name="Kotiranta H."/>
            <person name="LaButti K.M."/>
            <person name="Lechner B.E."/>
            <person name="Liimatainen K."/>
            <person name="Lipzen A."/>
            <person name="Lukacs Z."/>
            <person name="Mihaltcheva S."/>
            <person name="Morgado L.N."/>
            <person name="Niskanen T."/>
            <person name="Noordeloos M.E."/>
            <person name="Ohm R.A."/>
            <person name="Ortiz-Santana B."/>
            <person name="Ovrebo C."/>
            <person name="Racz N."/>
            <person name="Riley R."/>
            <person name="Savchenko A."/>
            <person name="Shiryaev A."/>
            <person name="Soop K."/>
            <person name="Spirin V."/>
            <person name="Szebenyi C."/>
            <person name="Tomsovsky M."/>
            <person name="Tulloss R.E."/>
            <person name="Uehling J."/>
            <person name="Grigoriev I.V."/>
            <person name="Vagvolgyi C."/>
            <person name="Papp T."/>
            <person name="Martin F.M."/>
            <person name="Miettinen O."/>
            <person name="Hibbett D.S."/>
            <person name="Nagy L.G."/>
        </authorList>
    </citation>
    <scope>NUCLEOTIDE SEQUENCE [LARGE SCALE GENOMIC DNA]</scope>
    <source>
        <strain evidence="2 3">FP101781</strain>
    </source>
</reference>
<feature type="compositionally biased region" description="Low complexity" evidence="1">
    <location>
        <begin position="329"/>
        <end position="339"/>
    </location>
</feature>
<proteinExistence type="predicted"/>
<feature type="region of interest" description="Disordered" evidence="1">
    <location>
        <begin position="502"/>
        <end position="542"/>
    </location>
</feature>
<feature type="compositionally biased region" description="Polar residues" evidence="1">
    <location>
        <begin position="143"/>
        <end position="171"/>
    </location>
</feature>
<name>A0A4Y7SZ93_COPMI</name>
<dbReference type="Proteomes" id="UP000298030">
    <property type="component" value="Unassembled WGS sequence"/>
</dbReference>
<accession>A0A4Y7SZ93</accession>
<feature type="compositionally biased region" description="Polar residues" evidence="1">
    <location>
        <begin position="431"/>
        <end position="447"/>
    </location>
</feature>
<gene>
    <name evidence="2" type="ORF">FA13DRAFT_986287</name>
</gene>
<organism evidence="2 3">
    <name type="scientific">Coprinellus micaceus</name>
    <name type="common">Glistening ink-cap mushroom</name>
    <name type="synonym">Coprinus micaceus</name>
    <dbReference type="NCBI Taxonomy" id="71717"/>
    <lineage>
        <taxon>Eukaryota</taxon>
        <taxon>Fungi</taxon>
        <taxon>Dikarya</taxon>
        <taxon>Basidiomycota</taxon>
        <taxon>Agaricomycotina</taxon>
        <taxon>Agaricomycetes</taxon>
        <taxon>Agaricomycetidae</taxon>
        <taxon>Agaricales</taxon>
        <taxon>Agaricineae</taxon>
        <taxon>Psathyrellaceae</taxon>
        <taxon>Coprinellus</taxon>
    </lineage>
</organism>
<feature type="compositionally biased region" description="Basic residues" evidence="1">
    <location>
        <begin position="197"/>
        <end position="211"/>
    </location>
</feature>
<keyword evidence="3" id="KW-1185">Reference proteome</keyword>
<evidence type="ECO:0000313" key="3">
    <source>
        <dbReference type="Proteomes" id="UP000298030"/>
    </source>
</evidence>
<feature type="compositionally biased region" description="Basic and acidic residues" evidence="1">
    <location>
        <begin position="401"/>
        <end position="411"/>
    </location>
</feature>
<feature type="compositionally biased region" description="Low complexity" evidence="1">
    <location>
        <begin position="223"/>
        <end position="253"/>
    </location>
</feature>
<feature type="compositionally biased region" description="Polar residues" evidence="1">
    <location>
        <begin position="308"/>
        <end position="322"/>
    </location>
</feature>
<comment type="caution">
    <text evidence="2">The sequence shown here is derived from an EMBL/GenBank/DDBJ whole genome shotgun (WGS) entry which is preliminary data.</text>
</comment>
<sequence>MAILSAYCHGWPRGVSVLPSYRKIKLSKGTNGRLIMYTIGRRMSSTKLVSPCHIHLRSLLPTGARLTLWRTGVTKMALSECMGVRMGITRTRTREMMRSMIKGATVQVGVSANAPHPPGNLKIRVPPRIQIQTLRTAMMRNQPRASLSTPLTSPASQGQPNQRPATQNPQVANRRRRRQVLAGVPSHRKNVAIQTRRIARRRRRPGRRKTPRSLGSLEKARQSSSSESSRSSESDSSSSPSPSGSDSDSSSSRTGDRKKAKCRQKQTAEGSSQTTKTKSMPAKPAREKIDSSSSSSDSTDSSDSDSTENGTGIKTVKVSPQPSRKLLASSSSDSSSSSESESESKKKASIVRTKARQGSPIHTRTISPDRDSSSDTSDEEETVVPRRLGGKLSIRATPKSKPQEHWERGDQDPMEVDEDQVCDGEPRRRIPNQNVKKSYRDQATMTDTPGPGAFLVKHESKLPFPRAHAANSKRLEDEDEEWGMMFTTTMWQRQRRSILGPGFKPRALLKRQHPSPAALKRSGRVSKRRKIAKMSSDSSSDG</sequence>
<feature type="compositionally biased region" description="Acidic residues" evidence="1">
    <location>
        <begin position="412"/>
        <end position="422"/>
    </location>
</feature>
<protein>
    <submittedName>
        <fullName evidence="2">Uncharacterized protein</fullName>
    </submittedName>
</protein>
<feature type="compositionally biased region" description="Basic residues" evidence="1">
    <location>
        <begin position="521"/>
        <end position="532"/>
    </location>
</feature>